<dbReference type="PATRIC" id="fig|1698264.3.peg.1914"/>
<feature type="binding site" evidence="7">
    <location>
        <position position="29"/>
    </location>
    <ligand>
        <name>[4Fe-4S] cluster</name>
        <dbReference type="ChEBI" id="CHEBI:49883"/>
    </ligand>
</feature>
<keyword evidence="1 7" id="KW-0004">4Fe-4S</keyword>
<dbReference type="InterPro" id="IPR011005">
    <property type="entry name" value="Dihydropteroate_synth-like_sf"/>
</dbReference>
<dbReference type="AlphaFoldDB" id="A0A133UIW8"/>
<feature type="binding site" evidence="7">
    <location>
        <position position="24"/>
    </location>
    <ligand>
        <name>[4Fe-4S] cluster</name>
        <dbReference type="ChEBI" id="CHEBI:49883"/>
    </ligand>
</feature>
<organism evidence="9 10">
    <name type="scientific">candidate division MSBL1 archaeon SCGC-AAA259E19</name>
    <dbReference type="NCBI Taxonomy" id="1698264"/>
    <lineage>
        <taxon>Archaea</taxon>
        <taxon>Methanobacteriati</taxon>
        <taxon>Methanobacteriota</taxon>
        <taxon>candidate division MSBL1</taxon>
    </lineage>
</organism>
<feature type="binding site" evidence="7">
    <location>
        <position position="46"/>
    </location>
    <ligand>
        <name>[4Fe-4S] cluster</name>
        <dbReference type="ChEBI" id="CHEBI:49883"/>
    </ligand>
</feature>
<dbReference type="PANTHER" id="PTHR36214:SF3">
    <property type="entry name" value="ACETYL-COA DECARBONYLASE_SYNTHASE COMPLEX SUBUNIT GAMMA"/>
    <property type="match status" value="1"/>
</dbReference>
<sequence length="468" mass="52509">MQLPKDLGPMDVYRLLPGDNCGECGIKTCMGFATNLLERKGEVDDCPPMREPERKEEREKLIEMLTPPVRPIVIGEGDNAIEIGGEEVIYRHERTWYNPPPMMIDVHDQMNEEELLNRVEWISDYSRIKIGQKLSFDGIAIRSSSCDSSTFQETVRLVTENTEYPITLCSHNPDVLESGLEALEKRRPLLYAATTDNWDEVADLAVRYDCPFTISSPDLDELVEISTKALAGEVKDDQIVLNPWTDPTNIRDTLYKLVKLRRAAIEDEFESLRFPLVGVPLTAWLTEDNEIEAAFMEGATSCILISNSIDMLILHSDEIWSLMPSMILRQDLYQDPRNPASVEPELNEVGNPDENSPILITGNFALTYYTVEGDVEGIDCYIYPVDTDGTSVTSAIAGDLMTADQIVDAIKEENFGEKVSHNTIILPGEAAVLSGQIEVDSGWNVMVGPKDSSQIKDFLKENWPPKKE</sequence>
<dbReference type="NCBIfam" id="NF003195">
    <property type="entry name" value="PRK04165.1"/>
    <property type="match status" value="1"/>
</dbReference>
<evidence type="ECO:0000256" key="5">
    <source>
        <dbReference type="ARBA" id="ARBA00023285"/>
    </source>
</evidence>
<protein>
    <recommendedName>
        <fullName evidence="8">4Fe-4S domain-containing protein</fullName>
    </recommendedName>
</protein>
<feature type="binding site" evidence="6">
    <location>
        <position position="367"/>
    </location>
    <ligand>
        <name>5-methoxybenzimidazolylcob(I)amide</name>
        <dbReference type="ChEBI" id="CHEBI:157765"/>
    </ligand>
</feature>
<dbReference type="EMBL" id="LHXO01000079">
    <property type="protein sequence ID" value="KXA94144.1"/>
    <property type="molecule type" value="Genomic_DNA"/>
</dbReference>
<evidence type="ECO:0000256" key="2">
    <source>
        <dbReference type="ARBA" id="ARBA00022723"/>
    </source>
</evidence>
<name>A0A133UIW8_9EURY</name>
<feature type="binding site" evidence="6">
    <location>
        <position position="452"/>
    </location>
    <ligand>
        <name>5-methoxybenzimidazolylcob(I)amide</name>
        <dbReference type="ChEBI" id="CHEBI:157765"/>
    </ligand>
</feature>
<dbReference type="GO" id="GO:0051539">
    <property type="term" value="F:4 iron, 4 sulfur cluster binding"/>
    <property type="evidence" value="ECO:0007669"/>
    <property type="project" value="UniProtKB-KW"/>
</dbReference>
<feature type="binding site" evidence="6">
    <location>
        <position position="361"/>
    </location>
    <ligand>
        <name>5-methoxybenzimidazolylcob(I)amide</name>
        <dbReference type="ChEBI" id="CHEBI:157765"/>
    </ligand>
</feature>
<dbReference type="InterPro" id="IPR051069">
    <property type="entry name" value="ACDS_complex_subunit"/>
</dbReference>
<dbReference type="PANTHER" id="PTHR36214">
    <property type="match status" value="1"/>
</dbReference>
<keyword evidence="4 7" id="KW-0411">Iron-sulfur</keyword>
<comment type="caution">
    <text evidence="9">The sequence shown here is derived from an EMBL/GenBank/DDBJ whole genome shotgun (WGS) entry which is preliminary data.</text>
</comment>
<keyword evidence="10" id="KW-1185">Reference proteome</keyword>
<evidence type="ECO:0000256" key="4">
    <source>
        <dbReference type="ARBA" id="ARBA00023014"/>
    </source>
</evidence>
<dbReference type="Gene3D" id="3.20.20.20">
    <property type="entry name" value="Dihydropteroate synthase-like"/>
    <property type="match status" value="1"/>
</dbReference>
<dbReference type="InterPro" id="IPR016041">
    <property type="entry name" value="Ac-CoA_synth_d_su_TIM-brl"/>
</dbReference>
<dbReference type="Proteomes" id="UP000070284">
    <property type="component" value="Unassembled WGS sequence"/>
</dbReference>
<keyword evidence="2 7" id="KW-0479">Metal-binding</keyword>
<keyword evidence="3 7" id="KW-0408">Iron</keyword>
<dbReference type="Gene3D" id="1.10.15.40">
    <property type="entry name" value="Electron transport complex subunit B, putative Fe-S cluster"/>
    <property type="match status" value="1"/>
</dbReference>
<reference evidence="9 10" key="1">
    <citation type="journal article" date="2016" name="Sci. Rep.">
        <title>Metabolic traits of an uncultured archaeal lineage -MSBL1- from brine pools of the Red Sea.</title>
        <authorList>
            <person name="Mwirichia R."/>
            <person name="Alam I."/>
            <person name="Rashid M."/>
            <person name="Vinu M."/>
            <person name="Ba-Alawi W."/>
            <person name="Anthony Kamau A."/>
            <person name="Kamanda Ngugi D."/>
            <person name="Goker M."/>
            <person name="Klenk H.P."/>
            <person name="Bajic V."/>
            <person name="Stingl U."/>
        </authorList>
    </citation>
    <scope>NUCLEOTIDE SEQUENCE [LARGE SCALE GENOMIC DNA]</scope>
    <source>
        <strain evidence="9">SCGC-AAA259E19</strain>
    </source>
</reference>
<keyword evidence="5" id="KW-0170">Cobalt</keyword>
<dbReference type="PIRSF" id="PIRSF000376">
    <property type="entry name" value="AcCoA_decarb_gamma"/>
    <property type="match status" value="1"/>
</dbReference>
<feature type="binding site" evidence="7">
    <location>
        <position position="21"/>
    </location>
    <ligand>
        <name>[4Fe-4S] cluster</name>
        <dbReference type="ChEBI" id="CHEBI:49883"/>
    </ligand>
</feature>
<evidence type="ECO:0000256" key="7">
    <source>
        <dbReference type="PIRSR" id="PIRSR000376-2"/>
    </source>
</evidence>
<dbReference type="InterPro" id="IPR016218">
    <property type="entry name" value="AcylCoA_decarb/synth_gsu"/>
</dbReference>
<feature type="domain" description="4Fe-4S" evidence="8">
    <location>
        <begin position="4"/>
        <end position="63"/>
    </location>
</feature>
<dbReference type="InterPro" id="IPR007202">
    <property type="entry name" value="4Fe-4S_dom"/>
</dbReference>
<proteinExistence type="predicted"/>
<dbReference type="SUPFAM" id="SSF51717">
    <property type="entry name" value="Dihydropteroate synthetase-like"/>
    <property type="match status" value="1"/>
</dbReference>
<evidence type="ECO:0000256" key="1">
    <source>
        <dbReference type="ARBA" id="ARBA00022485"/>
    </source>
</evidence>
<evidence type="ECO:0000256" key="3">
    <source>
        <dbReference type="ARBA" id="ARBA00023004"/>
    </source>
</evidence>
<gene>
    <name evidence="9" type="ORF">AKJ65_05270</name>
</gene>
<dbReference type="Gene3D" id="3.40.50.11600">
    <property type="match status" value="1"/>
</dbReference>
<dbReference type="GO" id="GO:0008168">
    <property type="term" value="F:methyltransferase activity"/>
    <property type="evidence" value="ECO:0007669"/>
    <property type="project" value="InterPro"/>
</dbReference>
<feature type="binding site" evidence="6">
    <location>
        <begin position="389"/>
        <end position="392"/>
    </location>
    <ligand>
        <name>5-methoxybenzimidazolylcob(I)amide</name>
        <dbReference type="ChEBI" id="CHEBI:157765"/>
    </ligand>
</feature>
<evidence type="ECO:0000256" key="6">
    <source>
        <dbReference type="PIRSR" id="PIRSR000376-1"/>
    </source>
</evidence>
<evidence type="ECO:0000313" key="9">
    <source>
        <dbReference type="EMBL" id="KXA94144.1"/>
    </source>
</evidence>
<dbReference type="Pfam" id="PF03599">
    <property type="entry name" value="CdhD"/>
    <property type="match status" value="1"/>
</dbReference>
<dbReference type="GO" id="GO:0005506">
    <property type="term" value="F:iron ion binding"/>
    <property type="evidence" value="ECO:0007669"/>
    <property type="project" value="InterPro"/>
</dbReference>
<dbReference type="GO" id="GO:0046356">
    <property type="term" value="P:acetyl-CoA catabolic process"/>
    <property type="evidence" value="ECO:0007669"/>
    <property type="project" value="InterPro"/>
</dbReference>
<dbReference type="Pfam" id="PF04060">
    <property type="entry name" value="FeS"/>
    <property type="match status" value="1"/>
</dbReference>
<evidence type="ECO:0000259" key="8">
    <source>
        <dbReference type="PROSITE" id="PS51656"/>
    </source>
</evidence>
<dbReference type="PROSITE" id="PS51656">
    <property type="entry name" value="4FE4S"/>
    <property type="match status" value="1"/>
</dbReference>
<evidence type="ECO:0000313" key="10">
    <source>
        <dbReference type="Proteomes" id="UP000070284"/>
    </source>
</evidence>
<accession>A0A133UIW8</accession>